<dbReference type="EC" id="2.7.7.48" evidence="1"/>
<keyword evidence="1" id="KW-0548">Nucleotidyltransferase</keyword>
<dbReference type="GO" id="GO:0003968">
    <property type="term" value="F:RNA-directed RNA polymerase activity"/>
    <property type="evidence" value="ECO:0007669"/>
    <property type="project" value="UniProtKB-KW"/>
</dbReference>
<evidence type="ECO:0000313" key="4">
    <source>
        <dbReference type="Proteomes" id="UP000827092"/>
    </source>
</evidence>
<dbReference type="InterPro" id="IPR007855">
    <property type="entry name" value="RDRP"/>
</dbReference>
<comment type="caution">
    <text evidence="3">The sequence shown here is derived from an EMBL/GenBank/DDBJ whole genome shotgun (WGS) entry which is preliminary data.</text>
</comment>
<keyword evidence="1" id="KW-0696">RNA-directed RNA polymerase</keyword>
<dbReference type="GO" id="GO:0030422">
    <property type="term" value="P:siRNA processing"/>
    <property type="evidence" value="ECO:0007669"/>
    <property type="project" value="TreeGrafter"/>
</dbReference>
<dbReference type="GO" id="GO:0003723">
    <property type="term" value="F:RNA binding"/>
    <property type="evidence" value="ECO:0007669"/>
    <property type="project" value="UniProtKB-KW"/>
</dbReference>
<reference evidence="3 4" key="1">
    <citation type="journal article" date="2022" name="Nat. Ecol. Evol.">
        <title>A masculinizing supergene underlies an exaggerated male reproductive morph in a spider.</title>
        <authorList>
            <person name="Hendrickx F."/>
            <person name="De Corte Z."/>
            <person name="Sonet G."/>
            <person name="Van Belleghem S.M."/>
            <person name="Kostlbacher S."/>
            <person name="Vangestel C."/>
        </authorList>
    </citation>
    <scope>NUCLEOTIDE SEQUENCE [LARGE SCALE GENOMIC DNA]</scope>
    <source>
        <strain evidence="3">W744_W776</strain>
    </source>
</reference>
<dbReference type="PANTHER" id="PTHR23079">
    <property type="entry name" value="RNA-DEPENDENT RNA POLYMERASE"/>
    <property type="match status" value="1"/>
</dbReference>
<keyword evidence="1" id="KW-0808">Transferase</keyword>
<evidence type="ECO:0000259" key="2">
    <source>
        <dbReference type="Pfam" id="PF05183"/>
    </source>
</evidence>
<evidence type="ECO:0000256" key="1">
    <source>
        <dbReference type="RuleBase" id="RU363098"/>
    </source>
</evidence>
<dbReference type="AlphaFoldDB" id="A0AAV6TCW5"/>
<organism evidence="3 4">
    <name type="scientific">Oedothorax gibbosus</name>
    <dbReference type="NCBI Taxonomy" id="931172"/>
    <lineage>
        <taxon>Eukaryota</taxon>
        <taxon>Metazoa</taxon>
        <taxon>Ecdysozoa</taxon>
        <taxon>Arthropoda</taxon>
        <taxon>Chelicerata</taxon>
        <taxon>Arachnida</taxon>
        <taxon>Araneae</taxon>
        <taxon>Araneomorphae</taxon>
        <taxon>Entelegynae</taxon>
        <taxon>Araneoidea</taxon>
        <taxon>Linyphiidae</taxon>
        <taxon>Erigoninae</taxon>
        <taxon>Oedothorax</taxon>
    </lineage>
</organism>
<dbReference type="PANTHER" id="PTHR23079:SF55">
    <property type="entry name" value="RNA-DIRECTED RNA POLYMERASE"/>
    <property type="match status" value="1"/>
</dbReference>
<sequence length="130" mass="15181">MAGSDLDGDEYAVLWNDDLIFYRENAAPGHFPSAPESEKPHITERDMIEFLVTYIKNDQHEAEVFSGAFNNLHYRFHERKDRDEIEKVVVRCIKRLTKSFNEEFHEEFKEKTNIKNIDVTVLQKASAGMS</sequence>
<comment type="catalytic activity">
    <reaction evidence="1">
        <text>RNA(n) + a ribonucleoside 5'-triphosphate = RNA(n+1) + diphosphate</text>
        <dbReference type="Rhea" id="RHEA:21248"/>
        <dbReference type="Rhea" id="RHEA-COMP:14527"/>
        <dbReference type="Rhea" id="RHEA-COMP:17342"/>
        <dbReference type="ChEBI" id="CHEBI:33019"/>
        <dbReference type="ChEBI" id="CHEBI:61557"/>
        <dbReference type="ChEBI" id="CHEBI:140395"/>
        <dbReference type="EC" id="2.7.7.48"/>
    </reaction>
</comment>
<dbReference type="GO" id="GO:0031380">
    <property type="term" value="C:nuclear RNA-directed RNA polymerase complex"/>
    <property type="evidence" value="ECO:0007669"/>
    <property type="project" value="TreeGrafter"/>
</dbReference>
<name>A0AAV6TCW5_9ARAC</name>
<proteinExistence type="inferred from homology"/>
<dbReference type="InterPro" id="IPR057596">
    <property type="entry name" value="RDRP_core"/>
</dbReference>
<keyword evidence="4" id="KW-1185">Reference proteome</keyword>
<keyword evidence="1" id="KW-0694">RNA-binding</keyword>
<feature type="domain" description="RDRP core" evidence="2">
    <location>
        <begin position="1"/>
        <end position="59"/>
    </location>
</feature>
<comment type="similarity">
    <text evidence="1">Belongs to the RdRP family.</text>
</comment>
<protein>
    <recommendedName>
        <fullName evidence="1">RNA-dependent RNA polymerase</fullName>
        <ecNumber evidence="1">2.7.7.48</ecNumber>
    </recommendedName>
</protein>
<gene>
    <name evidence="3" type="ORF">JTE90_024821</name>
</gene>
<dbReference type="Proteomes" id="UP000827092">
    <property type="component" value="Unassembled WGS sequence"/>
</dbReference>
<dbReference type="EMBL" id="JAFNEN010006766">
    <property type="protein sequence ID" value="KAG8155745.1"/>
    <property type="molecule type" value="Genomic_DNA"/>
</dbReference>
<dbReference type="Pfam" id="PF05183">
    <property type="entry name" value="RdRP"/>
    <property type="match status" value="1"/>
</dbReference>
<accession>A0AAV6TCW5</accession>
<evidence type="ECO:0000313" key="3">
    <source>
        <dbReference type="EMBL" id="KAG8155745.1"/>
    </source>
</evidence>